<dbReference type="PANTHER" id="PTHR43539">
    <property type="entry name" value="FLAVIN-BINDING MONOOXYGENASE-LIKE PROTEIN (AFU_ORTHOLOGUE AFUA_4G09220)"/>
    <property type="match status" value="1"/>
</dbReference>
<reference evidence="2" key="1">
    <citation type="journal article" date="2014" name="Int. J. Syst. Evol. Microbiol.">
        <title>Complete genome sequence of Corynebacterium casei LMG S-19264T (=DSM 44701T), isolated from a smear-ripened cheese.</title>
        <authorList>
            <consortium name="US DOE Joint Genome Institute (JGI-PGF)"/>
            <person name="Walter F."/>
            <person name="Albersmeier A."/>
            <person name="Kalinowski J."/>
            <person name="Ruckert C."/>
        </authorList>
    </citation>
    <scope>NUCLEOTIDE SEQUENCE</scope>
    <source>
        <strain evidence="2">KCTC 42651</strain>
    </source>
</reference>
<dbReference type="RefSeq" id="WP_229836708.1">
    <property type="nucleotide sequence ID" value="NZ_BMZS01000003.1"/>
</dbReference>
<dbReference type="InterPro" id="IPR050982">
    <property type="entry name" value="Auxin_biosynth/cation_transpt"/>
</dbReference>
<dbReference type="InterPro" id="IPR036188">
    <property type="entry name" value="FAD/NAD-bd_sf"/>
</dbReference>
<keyword evidence="1" id="KW-0560">Oxidoreductase</keyword>
<evidence type="ECO:0000256" key="1">
    <source>
        <dbReference type="ARBA" id="ARBA00023002"/>
    </source>
</evidence>
<name>A0A919CNX0_9PROT</name>
<proteinExistence type="predicted"/>
<sequence>MADLERRLGYDLACLNEPPARWSRSVTGPDGHPMLDALVVGGGMCGLVAAAALRRRGLTGLRIVDRSDEGREGPWVTYARMRTLRSPKHLAGPALGIPSLTFRAWFEAQWGEDAWETLDRIPRTQWMDYLRWYRKVLDLPVENRTEAVAVDPVSGGLAVRLDGPNGGETVHARRLVLATGREGIAVPRLPAWADGLPADRVSHTSDAIDFAALAGRSVAVVGYGASAFDNAAEALEAGAASVVLLARRREMPRVNKFKGVVYPGFTLGFPLLAPQDRWRLLTYLFDERVAPPRAAVLRVCDDPRFAAATGADVTAAAPEAGRLRLETGAGRFDVDHVILGTGFRIDLAGSGLLAPIADRVATWRRLVTPPPHQTDHEFLDFPDLGPGFELQPKTEGELPWLRRIHAFTFAAAMSHGNVSGDIPAVSDGANRLADAIAAAEFREELAYHEGLLQAFDEPELSFEDVARLRPPAGAMPGAAD</sequence>
<evidence type="ECO:0000313" key="2">
    <source>
        <dbReference type="EMBL" id="GHD47256.1"/>
    </source>
</evidence>
<accession>A0A919CNX0</accession>
<reference evidence="2" key="2">
    <citation type="submission" date="2020-09" db="EMBL/GenBank/DDBJ databases">
        <authorList>
            <person name="Sun Q."/>
            <person name="Kim S."/>
        </authorList>
    </citation>
    <scope>NUCLEOTIDE SEQUENCE</scope>
    <source>
        <strain evidence="2">KCTC 42651</strain>
    </source>
</reference>
<dbReference type="PRINTS" id="PR00368">
    <property type="entry name" value="FADPNR"/>
</dbReference>
<dbReference type="GO" id="GO:0050660">
    <property type="term" value="F:flavin adenine dinucleotide binding"/>
    <property type="evidence" value="ECO:0007669"/>
    <property type="project" value="TreeGrafter"/>
</dbReference>
<evidence type="ECO:0000313" key="3">
    <source>
        <dbReference type="Proteomes" id="UP000630353"/>
    </source>
</evidence>
<dbReference type="PANTHER" id="PTHR43539:SF91">
    <property type="entry name" value="FAD-DEPENDENT URATE HYDROXYLASE"/>
    <property type="match status" value="1"/>
</dbReference>
<dbReference type="EMBL" id="BMZS01000003">
    <property type="protein sequence ID" value="GHD47256.1"/>
    <property type="molecule type" value="Genomic_DNA"/>
</dbReference>
<dbReference type="Proteomes" id="UP000630353">
    <property type="component" value="Unassembled WGS sequence"/>
</dbReference>
<organism evidence="2 3">
    <name type="scientific">Thalassobaculum fulvum</name>
    <dbReference type="NCBI Taxonomy" id="1633335"/>
    <lineage>
        <taxon>Bacteria</taxon>
        <taxon>Pseudomonadati</taxon>
        <taxon>Pseudomonadota</taxon>
        <taxon>Alphaproteobacteria</taxon>
        <taxon>Rhodospirillales</taxon>
        <taxon>Thalassobaculaceae</taxon>
        <taxon>Thalassobaculum</taxon>
    </lineage>
</organism>
<dbReference type="SUPFAM" id="SSF51905">
    <property type="entry name" value="FAD/NAD(P)-binding domain"/>
    <property type="match status" value="2"/>
</dbReference>
<gene>
    <name evidence="2" type="ORF">GCM10017083_17410</name>
</gene>
<dbReference type="GO" id="GO:0004497">
    <property type="term" value="F:monooxygenase activity"/>
    <property type="evidence" value="ECO:0007669"/>
    <property type="project" value="TreeGrafter"/>
</dbReference>
<comment type="caution">
    <text evidence="2">The sequence shown here is derived from an EMBL/GenBank/DDBJ whole genome shotgun (WGS) entry which is preliminary data.</text>
</comment>
<dbReference type="PRINTS" id="PR00411">
    <property type="entry name" value="PNDRDTASEI"/>
</dbReference>
<dbReference type="Pfam" id="PF13738">
    <property type="entry name" value="Pyr_redox_3"/>
    <property type="match status" value="1"/>
</dbReference>
<dbReference type="Gene3D" id="3.50.50.60">
    <property type="entry name" value="FAD/NAD(P)-binding domain"/>
    <property type="match status" value="1"/>
</dbReference>
<protein>
    <submittedName>
        <fullName evidence="2">FAD-dependent oxidoreductase</fullName>
    </submittedName>
</protein>
<dbReference type="AlphaFoldDB" id="A0A919CNX0"/>
<keyword evidence="3" id="KW-1185">Reference proteome</keyword>